<evidence type="ECO:0000313" key="2">
    <source>
        <dbReference type="EMBL" id="CAD8103270.1"/>
    </source>
</evidence>
<feature type="domain" description="TtsA-like Glycoside hydrolase family 108" evidence="1">
    <location>
        <begin position="9"/>
        <end position="103"/>
    </location>
</feature>
<accession>A0A8S1PJJ7</accession>
<sequence>MNVFDVILKFILEHEGGKCNRVHDSGGKTNRGITQSTYDYECGQMMQDKKVKPEDRLQNKDVYDLTDQDVYKFYKYQFNKYSANLIKNPETCYVFFDAVINHGQGTANKCLQYACNIKEDGIFGPNTEAMANSLNQKEIQKKMLIYRENQYKKSKNYEYNKNGWNNRLNKIRQQIEKGIMPNLQQNYNNYQFVQQQQVVNKPKQDQVKYLHEAIKMQQIPDLTQFEIPIQINFNQQVPDAFPLFHKYNLQRKK</sequence>
<reference evidence="2" key="1">
    <citation type="submission" date="2021-01" db="EMBL/GenBank/DDBJ databases">
        <authorList>
            <consortium name="Genoscope - CEA"/>
            <person name="William W."/>
        </authorList>
    </citation>
    <scope>NUCLEOTIDE SEQUENCE</scope>
</reference>
<evidence type="ECO:0000259" key="1">
    <source>
        <dbReference type="Pfam" id="PF05838"/>
    </source>
</evidence>
<name>A0A8S1PJJ7_PARPR</name>
<dbReference type="EMBL" id="CAJJDM010000123">
    <property type="protein sequence ID" value="CAD8103270.1"/>
    <property type="molecule type" value="Genomic_DNA"/>
</dbReference>
<gene>
    <name evidence="2" type="ORF">PPRIM_AZ9-3.1.T1200126</name>
</gene>
<dbReference type="AlphaFoldDB" id="A0A8S1PJJ7"/>
<dbReference type="Proteomes" id="UP000688137">
    <property type="component" value="Unassembled WGS sequence"/>
</dbReference>
<dbReference type="OMA" id="WPNDNAN"/>
<proteinExistence type="predicted"/>
<evidence type="ECO:0000313" key="3">
    <source>
        <dbReference type="Proteomes" id="UP000688137"/>
    </source>
</evidence>
<keyword evidence="3" id="KW-1185">Reference proteome</keyword>
<dbReference type="Pfam" id="PF05838">
    <property type="entry name" value="Glyco_hydro_108"/>
    <property type="match status" value="1"/>
</dbReference>
<protein>
    <recommendedName>
        <fullName evidence="1">TtsA-like Glycoside hydrolase family 108 domain-containing protein</fullName>
    </recommendedName>
</protein>
<comment type="caution">
    <text evidence="2">The sequence shown here is derived from an EMBL/GenBank/DDBJ whole genome shotgun (WGS) entry which is preliminary data.</text>
</comment>
<dbReference type="InterPro" id="IPR008565">
    <property type="entry name" value="TtsA-like_GH18_dom"/>
</dbReference>
<organism evidence="2 3">
    <name type="scientific">Paramecium primaurelia</name>
    <dbReference type="NCBI Taxonomy" id="5886"/>
    <lineage>
        <taxon>Eukaryota</taxon>
        <taxon>Sar</taxon>
        <taxon>Alveolata</taxon>
        <taxon>Ciliophora</taxon>
        <taxon>Intramacronucleata</taxon>
        <taxon>Oligohymenophorea</taxon>
        <taxon>Peniculida</taxon>
        <taxon>Parameciidae</taxon>
        <taxon>Paramecium</taxon>
    </lineage>
</organism>